<organism evidence="2 3">
    <name type="scientific">Bradyrhizobium japonicum</name>
    <dbReference type="NCBI Taxonomy" id="375"/>
    <lineage>
        <taxon>Bacteria</taxon>
        <taxon>Pseudomonadati</taxon>
        <taxon>Pseudomonadota</taxon>
        <taxon>Alphaproteobacteria</taxon>
        <taxon>Hyphomicrobiales</taxon>
        <taxon>Nitrobacteraceae</taxon>
        <taxon>Bradyrhizobium</taxon>
    </lineage>
</organism>
<protein>
    <submittedName>
        <fullName evidence="2">Fructose-2,6-bisphosphatase</fullName>
    </submittedName>
</protein>
<dbReference type="Pfam" id="PF00300">
    <property type="entry name" value="His_Phos_1"/>
    <property type="match status" value="1"/>
</dbReference>
<comment type="caution">
    <text evidence="2">The sequence shown here is derived from an EMBL/GenBank/DDBJ whole genome shotgun (WGS) entry which is preliminary data.</text>
</comment>
<keyword evidence="1" id="KW-0732">Signal</keyword>
<evidence type="ECO:0000313" key="2">
    <source>
        <dbReference type="EMBL" id="KGT78162.1"/>
    </source>
</evidence>
<sequence length="207" mass="21625">MRKIACIALLVFLAPLYPAGAVDNDALVSELRGGGYVIMFRHGATDDSQKDVYPLNFTDMTAQRQLSANGREMAADVGRAVRKLGIPIGLVLTSKLNRAVETGKLLSGRDVQAVDALTDSGGGASAMANPGGANRKAGAAVRDLVNTPPSGATDTLLVTHKTNFADAFGKDSGDVQEGEAFVYRPDPSGQPKLVARVKATDWIAAAK</sequence>
<dbReference type="CDD" id="cd07040">
    <property type="entry name" value="HP"/>
    <property type="match status" value="1"/>
</dbReference>
<proteinExistence type="predicted"/>
<dbReference type="Proteomes" id="UP000030377">
    <property type="component" value="Unassembled WGS sequence"/>
</dbReference>
<dbReference type="EMBL" id="JRPN01000015">
    <property type="protein sequence ID" value="KGT78162.1"/>
    <property type="molecule type" value="Genomic_DNA"/>
</dbReference>
<gene>
    <name evidence="2" type="ORF">MA20_18695</name>
</gene>
<dbReference type="InterPro" id="IPR029033">
    <property type="entry name" value="His_PPase_superfam"/>
</dbReference>
<dbReference type="SUPFAM" id="SSF53254">
    <property type="entry name" value="Phosphoglycerate mutase-like"/>
    <property type="match status" value="1"/>
</dbReference>
<dbReference type="Gene3D" id="3.40.50.1240">
    <property type="entry name" value="Phosphoglycerate mutase-like"/>
    <property type="match status" value="1"/>
</dbReference>
<accession>A0A0A3XUK6</accession>
<feature type="chain" id="PRO_5002016670" evidence="1">
    <location>
        <begin position="22"/>
        <end position="207"/>
    </location>
</feature>
<reference evidence="2 3" key="1">
    <citation type="submission" date="2014-09" db="EMBL/GenBank/DDBJ databases">
        <title>Draft genome of Bradyrhizobium japonicum Is-34.</title>
        <authorList>
            <person name="Tsurumaru H."/>
            <person name="Yamakawa T."/>
            <person name="Hashimoto S."/>
            <person name="Okizaki K."/>
            <person name="Kanesaki Y."/>
            <person name="Yoshikawa H."/>
            <person name="Yajima S."/>
        </authorList>
    </citation>
    <scope>NUCLEOTIDE SEQUENCE [LARGE SCALE GENOMIC DNA]</scope>
    <source>
        <strain evidence="2 3">Is-34</strain>
    </source>
</reference>
<evidence type="ECO:0000256" key="1">
    <source>
        <dbReference type="SAM" id="SignalP"/>
    </source>
</evidence>
<name>A0A0A3XUK6_BRAJP</name>
<evidence type="ECO:0000313" key="3">
    <source>
        <dbReference type="Proteomes" id="UP000030377"/>
    </source>
</evidence>
<dbReference type="RefSeq" id="WP_028157348.1">
    <property type="nucleotide sequence ID" value="NZ_JANUDC010000001.1"/>
</dbReference>
<dbReference type="InterPro" id="IPR013078">
    <property type="entry name" value="His_Pase_superF_clade-1"/>
</dbReference>
<dbReference type="AlphaFoldDB" id="A0A0A3XUK6"/>
<feature type="signal peptide" evidence="1">
    <location>
        <begin position="1"/>
        <end position="21"/>
    </location>
</feature>